<dbReference type="VEuPathDB" id="FungiDB:UREG_04733"/>
<dbReference type="AlphaFoldDB" id="C4JQR6"/>
<comment type="similarity">
    <text evidence="1 2">Belongs to the iron/ascorbate-dependent oxidoreductase family.</text>
</comment>
<dbReference type="GeneID" id="8441369"/>
<dbReference type="eggNOG" id="KOG0143">
    <property type="taxonomic scope" value="Eukaryota"/>
</dbReference>
<feature type="compositionally biased region" description="Basic and acidic residues" evidence="3">
    <location>
        <begin position="41"/>
        <end position="54"/>
    </location>
</feature>
<accession>C4JQR6</accession>
<keyword evidence="6" id="KW-1185">Reference proteome</keyword>
<feature type="compositionally biased region" description="Polar residues" evidence="3">
    <location>
        <begin position="64"/>
        <end position="73"/>
    </location>
</feature>
<dbReference type="Pfam" id="PF03171">
    <property type="entry name" value="2OG-FeII_Oxy"/>
    <property type="match status" value="1"/>
</dbReference>
<dbReference type="SUPFAM" id="SSF51197">
    <property type="entry name" value="Clavaminate synthase-like"/>
    <property type="match status" value="1"/>
</dbReference>
<dbReference type="OMA" id="SENWEYV"/>
<dbReference type="Proteomes" id="UP000002058">
    <property type="component" value="Unassembled WGS sequence"/>
</dbReference>
<dbReference type="InterPro" id="IPR050231">
    <property type="entry name" value="Iron_ascorbate_oxido_reductase"/>
</dbReference>
<dbReference type="Pfam" id="PF14226">
    <property type="entry name" value="DIOX_N"/>
    <property type="match status" value="1"/>
</dbReference>
<feature type="domain" description="Fe2OG dioxygenase" evidence="4">
    <location>
        <begin position="247"/>
        <end position="371"/>
    </location>
</feature>
<feature type="region of interest" description="Disordered" evidence="3">
    <location>
        <begin position="24"/>
        <end position="73"/>
    </location>
</feature>
<gene>
    <name evidence="5" type="ORF">UREG_04733</name>
</gene>
<dbReference type="GO" id="GO:0046872">
    <property type="term" value="F:metal ion binding"/>
    <property type="evidence" value="ECO:0007669"/>
    <property type="project" value="UniProtKB-KW"/>
</dbReference>
<dbReference type="EMBL" id="CH476616">
    <property type="protein sequence ID" value="EEP79887.1"/>
    <property type="molecule type" value="Genomic_DNA"/>
</dbReference>
<name>C4JQR6_UNCRE</name>
<keyword evidence="2" id="KW-0479">Metal-binding</keyword>
<evidence type="ECO:0000313" key="5">
    <source>
        <dbReference type="EMBL" id="EEP79887.1"/>
    </source>
</evidence>
<evidence type="ECO:0000256" key="3">
    <source>
        <dbReference type="SAM" id="MobiDB-lite"/>
    </source>
</evidence>
<dbReference type="InterPro" id="IPR026992">
    <property type="entry name" value="DIOX_N"/>
</dbReference>
<evidence type="ECO:0000256" key="1">
    <source>
        <dbReference type="ARBA" id="ARBA00008056"/>
    </source>
</evidence>
<feature type="compositionally biased region" description="Basic and acidic residues" evidence="3">
    <location>
        <begin position="24"/>
        <end position="33"/>
    </location>
</feature>
<sequence>MVARPLRFPSLPLICFSGSGISLQHKDDPRDSGESATADGPTRHPDTSCSRDEYGDSPSLPVPISSNVLPPPSASSTGSLIRVSLARLLLNDQLELQRLGEACREHGAFYLDLQMTEIGNHILEDADRLFLLGEQLFNLSSSEKEKYDMCKFGGYYGYKGYQNRMRDMKEFYAVSKDDILSIPCPRSAANARPILPQPSAIQSACPHIHSYIELSHTIVTILLRHLTALLKLPAGTLENLHRQSACSGDQVRWIKIQPSRETRVNRGDEVLLDEHSDSNSITVLFNRKGGLEVRQPYPHDKEIGTNQDGEFGPPIRWIKAGPLPGHCIIHLGEQIARLSSGVLRASVHRVCILPEQQRAGPRYSLVYFARPEDNVILQQLEGVAVVPQPHGPDKPGVAGETSKTVAWIARWVRRSRRRQHKYDGDCT</sequence>
<evidence type="ECO:0000313" key="6">
    <source>
        <dbReference type="Proteomes" id="UP000002058"/>
    </source>
</evidence>
<dbReference type="OrthoDB" id="288590at2759"/>
<dbReference type="InterPro" id="IPR044861">
    <property type="entry name" value="IPNS-like_FE2OG_OXY"/>
</dbReference>
<dbReference type="STRING" id="336963.C4JQR6"/>
<dbReference type="GO" id="GO:0016491">
    <property type="term" value="F:oxidoreductase activity"/>
    <property type="evidence" value="ECO:0007669"/>
    <property type="project" value="UniProtKB-KW"/>
</dbReference>
<dbReference type="Gene3D" id="2.60.120.330">
    <property type="entry name" value="B-lactam Antibiotic, Isopenicillin N Synthase, Chain"/>
    <property type="match status" value="1"/>
</dbReference>
<organism evidence="5 6">
    <name type="scientific">Uncinocarpus reesii (strain UAMH 1704)</name>
    <dbReference type="NCBI Taxonomy" id="336963"/>
    <lineage>
        <taxon>Eukaryota</taxon>
        <taxon>Fungi</taxon>
        <taxon>Dikarya</taxon>
        <taxon>Ascomycota</taxon>
        <taxon>Pezizomycotina</taxon>
        <taxon>Eurotiomycetes</taxon>
        <taxon>Eurotiomycetidae</taxon>
        <taxon>Onygenales</taxon>
        <taxon>Onygenaceae</taxon>
        <taxon>Uncinocarpus</taxon>
    </lineage>
</organism>
<evidence type="ECO:0000259" key="4">
    <source>
        <dbReference type="PROSITE" id="PS51471"/>
    </source>
</evidence>
<dbReference type="HOGENOM" id="CLU_623986_0_0_1"/>
<proteinExistence type="inferred from homology"/>
<dbReference type="RefSeq" id="XP_002545216.1">
    <property type="nucleotide sequence ID" value="XM_002545170.1"/>
</dbReference>
<dbReference type="PANTHER" id="PTHR47990">
    <property type="entry name" value="2-OXOGLUTARATE (2OG) AND FE(II)-DEPENDENT OXYGENASE SUPERFAMILY PROTEIN-RELATED"/>
    <property type="match status" value="1"/>
</dbReference>
<keyword evidence="2" id="KW-0560">Oxidoreductase</keyword>
<dbReference type="PROSITE" id="PS51471">
    <property type="entry name" value="FE2OG_OXY"/>
    <property type="match status" value="1"/>
</dbReference>
<reference evidence="6" key="1">
    <citation type="journal article" date="2009" name="Genome Res.">
        <title>Comparative genomic analyses of the human fungal pathogens Coccidioides and their relatives.</title>
        <authorList>
            <person name="Sharpton T.J."/>
            <person name="Stajich J.E."/>
            <person name="Rounsley S.D."/>
            <person name="Gardner M.J."/>
            <person name="Wortman J.R."/>
            <person name="Jordar V.S."/>
            <person name="Maiti R."/>
            <person name="Kodira C.D."/>
            <person name="Neafsey D.E."/>
            <person name="Zeng Q."/>
            <person name="Hung C.-Y."/>
            <person name="McMahan C."/>
            <person name="Muszewska A."/>
            <person name="Grynberg M."/>
            <person name="Mandel M.A."/>
            <person name="Kellner E.M."/>
            <person name="Barker B.M."/>
            <person name="Galgiani J.N."/>
            <person name="Orbach M.J."/>
            <person name="Kirkland T.N."/>
            <person name="Cole G.T."/>
            <person name="Henn M.R."/>
            <person name="Birren B.W."/>
            <person name="Taylor J.W."/>
        </authorList>
    </citation>
    <scope>NUCLEOTIDE SEQUENCE [LARGE SCALE GENOMIC DNA]</scope>
    <source>
        <strain evidence="6">UAMH 1704</strain>
    </source>
</reference>
<protein>
    <recommendedName>
        <fullName evidence="4">Fe2OG dioxygenase domain-containing protein</fullName>
    </recommendedName>
</protein>
<evidence type="ECO:0000256" key="2">
    <source>
        <dbReference type="RuleBase" id="RU003682"/>
    </source>
</evidence>
<dbReference type="InParanoid" id="C4JQR6"/>
<dbReference type="GO" id="GO:0044283">
    <property type="term" value="P:small molecule biosynthetic process"/>
    <property type="evidence" value="ECO:0007669"/>
    <property type="project" value="UniProtKB-ARBA"/>
</dbReference>
<keyword evidence="2" id="KW-0408">Iron</keyword>
<dbReference type="KEGG" id="ure:UREG_04733"/>
<dbReference type="InterPro" id="IPR027443">
    <property type="entry name" value="IPNS-like_sf"/>
</dbReference>
<dbReference type="InterPro" id="IPR005123">
    <property type="entry name" value="Oxoglu/Fe-dep_dioxygenase_dom"/>
</dbReference>